<dbReference type="GeneID" id="78478293"/>
<dbReference type="STRING" id="1702221.AALO17_16180"/>
<dbReference type="Proteomes" id="UP000069771">
    <property type="component" value="Chromosome"/>
</dbReference>
<dbReference type="InterPro" id="IPR029039">
    <property type="entry name" value="Flavoprotein-like_sf"/>
</dbReference>
<accession>A0A140DVS5</accession>
<sequence>MNDTLVVFFSGNDPKKSATADAARNLASVTGADLYEIRPQNPYSKDFNIVVQEAQRDKDMDARPALAGPSIDVKPYRTIILGFPNWCGTAPMPVFSFLDEHMKDGSLIGKRIIPFVINDGSGMQHSVDDLKTHYPELDIEEGEAFEHNKLDNASLKAIDWIQELM</sequence>
<feature type="domain" description="Flavodoxin-like" evidence="1">
    <location>
        <begin position="5"/>
        <end position="151"/>
    </location>
</feature>
<dbReference type="GO" id="GO:0010181">
    <property type="term" value="F:FMN binding"/>
    <property type="evidence" value="ECO:0007669"/>
    <property type="project" value="InterPro"/>
</dbReference>
<name>A0A140DVS5_9FIRM</name>
<dbReference type="PANTHER" id="PTHR39201:SF1">
    <property type="entry name" value="FLAVODOXIN-LIKE DOMAIN-CONTAINING PROTEIN"/>
    <property type="match status" value="1"/>
</dbReference>
<dbReference type="KEGG" id="fro:AALO17_16180"/>
<dbReference type="Gene3D" id="3.40.50.360">
    <property type="match status" value="1"/>
</dbReference>
<dbReference type="GO" id="GO:0016651">
    <property type="term" value="F:oxidoreductase activity, acting on NAD(P)H"/>
    <property type="evidence" value="ECO:0007669"/>
    <property type="project" value="UniProtKB-ARBA"/>
</dbReference>
<dbReference type="Pfam" id="PF12682">
    <property type="entry name" value="Flavodoxin_4"/>
    <property type="match status" value="1"/>
</dbReference>
<dbReference type="RefSeq" id="WP_067557570.1">
    <property type="nucleotide sequence ID" value="NZ_CAJTBG010000017.1"/>
</dbReference>
<protein>
    <recommendedName>
        <fullName evidence="1">Flavodoxin-like domain-containing protein</fullName>
    </recommendedName>
</protein>
<dbReference type="PANTHER" id="PTHR39201">
    <property type="entry name" value="EXPORTED PROTEIN-RELATED"/>
    <property type="match status" value="1"/>
</dbReference>
<dbReference type="OrthoDB" id="9806505at2"/>
<evidence type="ECO:0000259" key="1">
    <source>
        <dbReference type="Pfam" id="PF12682"/>
    </source>
</evidence>
<gene>
    <name evidence="2" type="ORF">AALO17_16180</name>
</gene>
<evidence type="ECO:0000313" key="2">
    <source>
        <dbReference type="EMBL" id="AMK54752.1"/>
    </source>
</evidence>
<organism evidence="2 3">
    <name type="scientific">Faecalibaculum rodentium</name>
    <dbReference type="NCBI Taxonomy" id="1702221"/>
    <lineage>
        <taxon>Bacteria</taxon>
        <taxon>Bacillati</taxon>
        <taxon>Bacillota</taxon>
        <taxon>Erysipelotrichia</taxon>
        <taxon>Erysipelotrichales</taxon>
        <taxon>Erysipelotrichaceae</taxon>
        <taxon>Faecalibaculum</taxon>
    </lineage>
</organism>
<dbReference type="AlphaFoldDB" id="A0A140DVS5"/>
<dbReference type="EMBL" id="CP011391">
    <property type="protein sequence ID" value="AMK54752.1"/>
    <property type="molecule type" value="Genomic_DNA"/>
</dbReference>
<dbReference type="InterPro" id="IPR008254">
    <property type="entry name" value="Flavodoxin/NO_synth"/>
</dbReference>
<keyword evidence="3" id="KW-1185">Reference proteome</keyword>
<dbReference type="SUPFAM" id="SSF52218">
    <property type="entry name" value="Flavoproteins"/>
    <property type="match status" value="1"/>
</dbReference>
<proteinExistence type="predicted"/>
<evidence type="ECO:0000313" key="3">
    <source>
        <dbReference type="Proteomes" id="UP000069771"/>
    </source>
</evidence>
<reference evidence="2 3" key="1">
    <citation type="journal article" date="2016" name="Gut Pathog.">
        <title>Whole genome sequencing of "Faecalibaculum rodentium" ALO17, isolated from C57BL/6J laboratory mouse feces.</title>
        <authorList>
            <person name="Lim S."/>
            <person name="Chang D.H."/>
            <person name="Ahn S."/>
            <person name="Kim B.C."/>
        </authorList>
    </citation>
    <scope>NUCLEOTIDE SEQUENCE [LARGE SCALE GENOMIC DNA]</scope>
    <source>
        <strain evidence="2 3">Alo17</strain>
    </source>
</reference>